<proteinExistence type="predicted"/>
<reference evidence="2" key="1">
    <citation type="submission" date="2019-10" db="EMBL/GenBank/DDBJ databases">
        <authorList>
            <consortium name="DOE Joint Genome Institute"/>
            <person name="Kuo A."/>
            <person name="Miyauchi S."/>
            <person name="Kiss E."/>
            <person name="Drula E."/>
            <person name="Kohler A."/>
            <person name="Sanchez-Garcia M."/>
            <person name="Andreopoulos B."/>
            <person name="Barry K.W."/>
            <person name="Bonito G."/>
            <person name="Buee M."/>
            <person name="Carver A."/>
            <person name="Chen C."/>
            <person name="Cichocki N."/>
            <person name="Clum A."/>
            <person name="Culley D."/>
            <person name="Crous P.W."/>
            <person name="Fauchery L."/>
            <person name="Girlanda M."/>
            <person name="Hayes R."/>
            <person name="Keri Z."/>
            <person name="LaButti K."/>
            <person name="Lipzen A."/>
            <person name="Lombard V."/>
            <person name="Magnuson J."/>
            <person name="Maillard F."/>
            <person name="Morin E."/>
            <person name="Murat C."/>
            <person name="Nolan M."/>
            <person name="Ohm R."/>
            <person name="Pangilinan J."/>
            <person name="Pereira M."/>
            <person name="Perotto S."/>
            <person name="Peter M."/>
            <person name="Riley R."/>
            <person name="Sitrit Y."/>
            <person name="Stielow B."/>
            <person name="Szollosi G."/>
            <person name="Zifcakova L."/>
            <person name="Stursova M."/>
            <person name="Spatafora J.W."/>
            <person name="Tedersoo L."/>
            <person name="Vaario L.-M."/>
            <person name="Yamada A."/>
            <person name="Yan M."/>
            <person name="Wang P."/>
            <person name="Xu J."/>
            <person name="Bruns T."/>
            <person name="Baldrian P."/>
            <person name="Vilgalys R."/>
            <person name="Henrissat B."/>
            <person name="Grigoriev I.V."/>
            <person name="Hibbett D."/>
            <person name="Nagy L.G."/>
            <person name="Martin F.M."/>
        </authorList>
    </citation>
    <scope>NUCLEOTIDE SEQUENCE</scope>
    <source>
        <strain evidence="2">Prilba</strain>
    </source>
</reference>
<evidence type="ECO:0000313" key="2">
    <source>
        <dbReference type="EMBL" id="KAF8483998.1"/>
    </source>
</evidence>
<dbReference type="EMBL" id="WHVB01000004">
    <property type="protein sequence ID" value="KAF8483998.1"/>
    <property type="molecule type" value="Genomic_DNA"/>
</dbReference>
<gene>
    <name evidence="2" type="ORF">DFH94DRAFT_843486</name>
</gene>
<evidence type="ECO:0000256" key="1">
    <source>
        <dbReference type="SAM" id="MobiDB-lite"/>
    </source>
</evidence>
<comment type="caution">
    <text evidence="2">The sequence shown here is derived from an EMBL/GenBank/DDBJ whole genome shotgun (WGS) entry which is preliminary data.</text>
</comment>
<evidence type="ECO:0000313" key="3">
    <source>
        <dbReference type="Proteomes" id="UP000759537"/>
    </source>
</evidence>
<dbReference type="AlphaFoldDB" id="A0A9P5N1R5"/>
<dbReference type="OrthoDB" id="408973at2759"/>
<reference evidence="2" key="2">
    <citation type="journal article" date="2020" name="Nat. Commun.">
        <title>Large-scale genome sequencing of mycorrhizal fungi provides insights into the early evolution of symbiotic traits.</title>
        <authorList>
            <person name="Miyauchi S."/>
            <person name="Kiss E."/>
            <person name="Kuo A."/>
            <person name="Drula E."/>
            <person name="Kohler A."/>
            <person name="Sanchez-Garcia M."/>
            <person name="Morin E."/>
            <person name="Andreopoulos B."/>
            <person name="Barry K.W."/>
            <person name="Bonito G."/>
            <person name="Buee M."/>
            <person name="Carver A."/>
            <person name="Chen C."/>
            <person name="Cichocki N."/>
            <person name="Clum A."/>
            <person name="Culley D."/>
            <person name="Crous P.W."/>
            <person name="Fauchery L."/>
            <person name="Girlanda M."/>
            <person name="Hayes R.D."/>
            <person name="Keri Z."/>
            <person name="LaButti K."/>
            <person name="Lipzen A."/>
            <person name="Lombard V."/>
            <person name="Magnuson J."/>
            <person name="Maillard F."/>
            <person name="Murat C."/>
            <person name="Nolan M."/>
            <person name="Ohm R.A."/>
            <person name="Pangilinan J."/>
            <person name="Pereira M.F."/>
            <person name="Perotto S."/>
            <person name="Peter M."/>
            <person name="Pfister S."/>
            <person name="Riley R."/>
            <person name="Sitrit Y."/>
            <person name="Stielow J.B."/>
            <person name="Szollosi G."/>
            <person name="Zifcakova L."/>
            <person name="Stursova M."/>
            <person name="Spatafora J.W."/>
            <person name="Tedersoo L."/>
            <person name="Vaario L.M."/>
            <person name="Yamada A."/>
            <person name="Yan M."/>
            <person name="Wang P."/>
            <person name="Xu J."/>
            <person name="Bruns T."/>
            <person name="Baldrian P."/>
            <person name="Vilgalys R."/>
            <person name="Dunand C."/>
            <person name="Henrissat B."/>
            <person name="Grigoriev I.V."/>
            <person name="Hibbett D."/>
            <person name="Nagy L.G."/>
            <person name="Martin F.M."/>
        </authorList>
    </citation>
    <scope>NUCLEOTIDE SEQUENCE</scope>
    <source>
        <strain evidence="2">Prilba</strain>
    </source>
</reference>
<protein>
    <submittedName>
        <fullName evidence="2">Uncharacterized protein</fullName>
    </submittedName>
</protein>
<accession>A0A9P5N1R5</accession>
<name>A0A9P5N1R5_9AGAM</name>
<keyword evidence="3" id="KW-1185">Reference proteome</keyword>
<feature type="region of interest" description="Disordered" evidence="1">
    <location>
        <begin position="94"/>
        <end position="116"/>
    </location>
</feature>
<dbReference type="Proteomes" id="UP000759537">
    <property type="component" value="Unassembled WGS sequence"/>
</dbReference>
<feature type="region of interest" description="Disordered" evidence="1">
    <location>
        <begin position="1"/>
        <end position="23"/>
    </location>
</feature>
<sequence length="273" mass="30700">MHRTARNCSPSHYPPPSSPSRKACCRQPWANKAGSPTHFSAPCHHPRTPCLRASTLLNERLRDLGSSTRYEAEVAGGHRRSSDDFELRWEVMPPARGEKPGATRLRSSDTAYQHDQDQTPNMRMCWGIAHLRVLAPPSVFAGVANELTAIMGEQPIEVVQEEGDEEEEEGEEPRELVWLLDLTGQVAPKWQPQLVLCDPDVENEAELRFLQTHGAGLSQVKMPRKEVKQKGKEDIHRKLRGNHKTGCLVQGIDYNPSSFVWRAVWGEKMSARG</sequence>
<organism evidence="2 3">
    <name type="scientific">Russula ochroleuca</name>
    <dbReference type="NCBI Taxonomy" id="152965"/>
    <lineage>
        <taxon>Eukaryota</taxon>
        <taxon>Fungi</taxon>
        <taxon>Dikarya</taxon>
        <taxon>Basidiomycota</taxon>
        <taxon>Agaricomycotina</taxon>
        <taxon>Agaricomycetes</taxon>
        <taxon>Russulales</taxon>
        <taxon>Russulaceae</taxon>
        <taxon>Russula</taxon>
    </lineage>
</organism>